<proteinExistence type="predicted"/>
<feature type="non-terminal residue" evidence="1">
    <location>
        <position position="1"/>
    </location>
</feature>
<dbReference type="Proteomes" id="UP001381693">
    <property type="component" value="Unassembled WGS sequence"/>
</dbReference>
<gene>
    <name evidence="1" type="ORF">SK128_007705</name>
</gene>
<name>A0AAN8WIE6_HALRR</name>
<dbReference type="AlphaFoldDB" id="A0AAN8WIE6"/>
<protein>
    <submittedName>
        <fullName evidence="1">Uncharacterized protein</fullName>
    </submittedName>
</protein>
<comment type="caution">
    <text evidence="1">The sequence shown here is derived from an EMBL/GenBank/DDBJ whole genome shotgun (WGS) entry which is preliminary data.</text>
</comment>
<dbReference type="EMBL" id="JAXCGZ010021178">
    <property type="protein sequence ID" value="KAK7057012.1"/>
    <property type="molecule type" value="Genomic_DNA"/>
</dbReference>
<evidence type="ECO:0000313" key="2">
    <source>
        <dbReference type="Proteomes" id="UP001381693"/>
    </source>
</evidence>
<keyword evidence="2" id="KW-1185">Reference proteome</keyword>
<organism evidence="1 2">
    <name type="scientific">Halocaridina rubra</name>
    <name type="common">Hawaiian red shrimp</name>
    <dbReference type="NCBI Taxonomy" id="373956"/>
    <lineage>
        <taxon>Eukaryota</taxon>
        <taxon>Metazoa</taxon>
        <taxon>Ecdysozoa</taxon>
        <taxon>Arthropoda</taxon>
        <taxon>Crustacea</taxon>
        <taxon>Multicrustacea</taxon>
        <taxon>Malacostraca</taxon>
        <taxon>Eumalacostraca</taxon>
        <taxon>Eucarida</taxon>
        <taxon>Decapoda</taxon>
        <taxon>Pleocyemata</taxon>
        <taxon>Caridea</taxon>
        <taxon>Atyoidea</taxon>
        <taxon>Atyidae</taxon>
        <taxon>Halocaridina</taxon>
    </lineage>
</organism>
<accession>A0AAN8WIE6</accession>
<sequence>VCHHEVVPPCAPSPTSCLLAVIYQLSGLIPSSLFAPRSPHRVSPLHRLCWRHTLPKLPTRLLRPRSDGIFAQSLEIRQIF</sequence>
<evidence type="ECO:0000313" key="1">
    <source>
        <dbReference type="EMBL" id="KAK7057012.1"/>
    </source>
</evidence>
<reference evidence="1 2" key="1">
    <citation type="submission" date="2023-11" db="EMBL/GenBank/DDBJ databases">
        <title>Halocaridina rubra genome assembly.</title>
        <authorList>
            <person name="Smith C."/>
        </authorList>
    </citation>
    <scope>NUCLEOTIDE SEQUENCE [LARGE SCALE GENOMIC DNA]</scope>
    <source>
        <strain evidence="1">EP-1</strain>
        <tissue evidence="1">Whole</tissue>
    </source>
</reference>